<dbReference type="Pfam" id="PF00086">
    <property type="entry name" value="Thyroglobulin_1"/>
    <property type="match status" value="1"/>
</dbReference>
<dbReference type="Pfam" id="PF00219">
    <property type="entry name" value="IGFBP"/>
    <property type="match status" value="1"/>
</dbReference>
<comment type="subunit">
    <text evidence="3">Binds IGF2 more than IGF1.</text>
</comment>
<dbReference type="SMART" id="SM00211">
    <property type="entry name" value="TY"/>
    <property type="match status" value="1"/>
</dbReference>
<dbReference type="SMART" id="SM00121">
    <property type="entry name" value="IB"/>
    <property type="match status" value="1"/>
</dbReference>
<evidence type="ECO:0000259" key="13">
    <source>
        <dbReference type="PROSITE" id="PS51162"/>
    </source>
</evidence>
<evidence type="ECO:0000256" key="10">
    <source>
        <dbReference type="ARBA" id="ARBA00023183"/>
    </source>
</evidence>
<evidence type="ECO:0000256" key="7">
    <source>
        <dbReference type="ARBA" id="ARBA00022604"/>
    </source>
</evidence>
<dbReference type="PROSITE" id="PS00222">
    <property type="entry name" value="IGFBP_N_1"/>
    <property type="match status" value="1"/>
</dbReference>
<evidence type="ECO:0000313" key="16">
    <source>
        <dbReference type="Proteomes" id="UP000694620"/>
    </source>
</evidence>
<reference evidence="15" key="3">
    <citation type="submission" date="2025-09" db="UniProtKB">
        <authorList>
            <consortium name="Ensembl"/>
        </authorList>
    </citation>
    <scope>IDENTIFICATION</scope>
</reference>
<protein>
    <recommendedName>
        <fullName evidence="4">Insulin-like growth factor-binding protein 4</fullName>
    </recommendedName>
</protein>
<evidence type="ECO:0000256" key="8">
    <source>
        <dbReference type="ARBA" id="ARBA00023157"/>
    </source>
</evidence>
<dbReference type="SUPFAM" id="SSF57184">
    <property type="entry name" value="Growth factor receptor domain"/>
    <property type="match status" value="1"/>
</dbReference>
<dbReference type="GO" id="GO:0031995">
    <property type="term" value="F:insulin-like growth factor II binding"/>
    <property type="evidence" value="ECO:0007669"/>
    <property type="project" value="TreeGrafter"/>
</dbReference>
<evidence type="ECO:0000256" key="2">
    <source>
        <dbReference type="ARBA" id="ARBA00004613"/>
    </source>
</evidence>
<keyword evidence="12" id="KW-0732">Signal</keyword>
<dbReference type="PRINTS" id="PR01980">
    <property type="entry name" value="IGFBPFAMILY4"/>
</dbReference>
<evidence type="ECO:0000256" key="5">
    <source>
        <dbReference type="ARBA" id="ARBA00022525"/>
    </source>
</evidence>
<keyword evidence="8" id="KW-1015">Disulfide bond</keyword>
<gene>
    <name evidence="15" type="primary">IGFBP4</name>
</gene>
<feature type="signal peptide" evidence="12">
    <location>
        <begin position="1"/>
        <end position="23"/>
    </location>
</feature>
<accession>A0A8C4TFR5</accession>
<feature type="domain" description="IGFBP N-terminal" evidence="14">
    <location>
        <begin position="25"/>
        <end position="105"/>
    </location>
</feature>
<evidence type="ECO:0000256" key="12">
    <source>
        <dbReference type="SAM" id="SignalP"/>
    </source>
</evidence>
<evidence type="ECO:0000259" key="14">
    <source>
        <dbReference type="PROSITE" id="PS51323"/>
    </source>
</evidence>
<dbReference type="GO" id="GO:0031994">
    <property type="term" value="F:insulin-like growth factor I binding"/>
    <property type="evidence" value="ECO:0007669"/>
    <property type="project" value="TreeGrafter"/>
</dbReference>
<dbReference type="Gene3D" id="4.10.800.10">
    <property type="entry name" value="Thyroglobulin type-1"/>
    <property type="match status" value="1"/>
</dbReference>
<comment type="subcellular location">
    <subcellularLocation>
        <location evidence="2">Secreted</location>
    </subcellularLocation>
</comment>
<dbReference type="PANTHER" id="PTHR11551:SF7">
    <property type="entry name" value="INSULIN-LIKE GROWTH FACTOR-BINDING PROTEIN 4"/>
    <property type="match status" value="1"/>
</dbReference>
<reference evidence="15" key="1">
    <citation type="submission" date="2021-06" db="EMBL/GenBank/DDBJ databases">
        <authorList>
            <consortium name="Wellcome Sanger Institute Data Sharing"/>
        </authorList>
    </citation>
    <scope>NUCLEOTIDE SEQUENCE [LARGE SCALE GENOMIC DNA]</scope>
</reference>
<dbReference type="CDD" id="cd00191">
    <property type="entry name" value="TY"/>
    <property type="match status" value="1"/>
</dbReference>
<evidence type="ECO:0000313" key="15">
    <source>
        <dbReference type="Ensembl" id="ENSECRP00000029996.1"/>
    </source>
</evidence>
<proteinExistence type="predicted"/>
<dbReference type="InterPro" id="IPR022321">
    <property type="entry name" value="IGFBP_1-6_chordata"/>
</dbReference>
<reference evidence="15" key="2">
    <citation type="submission" date="2025-08" db="UniProtKB">
        <authorList>
            <consortium name="Ensembl"/>
        </authorList>
    </citation>
    <scope>IDENTIFICATION</scope>
</reference>
<keyword evidence="7" id="KW-0341">Growth regulation</keyword>
<dbReference type="Gene3D" id="4.10.40.20">
    <property type="match status" value="1"/>
</dbReference>
<dbReference type="GeneTree" id="ENSGT00940000159647"/>
<organism evidence="15 16">
    <name type="scientific">Erpetoichthys calabaricus</name>
    <name type="common">Rope fish</name>
    <name type="synonym">Calamoichthys calabaricus</name>
    <dbReference type="NCBI Taxonomy" id="27687"/>
    <lineage>
        <taxon>Eukaryota</taxon>
        <taxon>Metazoa</taxon>
        <taxon>Chordata</taxon>
        <taxon>Craniata</taxon>
        <taxon>Vertebrata</taxon>
        <taxon>Euteleostomi</taxon>
        <taxon>Actinopterygii</taxon>
        <taxon>Polypteriformes</taxon>
        <taxon>Polypteridae</taxon>
        <taxon>Erpetoichthys</taxon>
    </lineage>
</organism>
<name>A0A8C4TFR5_ERPCA</name>
<dbReference type="InterPro" id="IPR036857">
    <property type="entry name" value="Thyroglobulin_1_sf"/>
</dbReference>
<evidence type="ECO:0000256" key="6">
    <source>
        <dbReference type="ARBA" id="ARBA00022553"/>
    </source>
</evidence>
<dbReference type="InterPro" id="IPR022327">
    <property type="entry name" value="IGFBP-4"/>
</dbReference>
<evidence type="ECO:0000256" key="4">
    <source>
        <dbReference type="ARBA" id="ARBA00013680"/>
    </source>
</evidence>
<dbReference type="Proteomes" id="UP000694620">
    <property type="component" value="Chromosome 14"/>
</dbReference>
<dbReference type="GO" id="GO:0048640">
    <property type="term" value="P:negative regulation of developmental growth"/>
    <property type="evidence" value="ECO:0007669"/>
    <property type="project" value="UniProtKB-ARBA"/>
</dbReference>
<dbReference type="FunFam" id="4.10.40.20:FF:000001">
    <property type="entry name" value="Insulin-like growth factor binding protein 5"/>
    <property type="match status" value="1"/>
</dbReference>
<dbReference type="PROSITE" id="PS51162">
    <property type="entry name" value="THYROGLOBULIN_1_2"/>
    <property type="match status" value="1"/>
</dbReference>
<comment type="caution">
    <text evidence="11">Lacks conserved residue(s) required for the propagation of feature annotation.</text>
</comment>
<dbReference type="InterPro" id="IPR017891">
    <property type="entry name" value="Insulin_GF-bd_Cys-rich_CS"/>
</dbReference>
<dbReference type="SUPFAM" id="SSF57610">
    <property type="entry name" value="Thyroglobulin type-1 domain"/>
    <property type="match status" value="1"/>
</dbReference>
<evidence type="ECO:0000256" key="1">
    <source>
        <dbReference type="ARBA" id="ARBA00003811"/>
    </source>
</evidence>
<dbReference type="PROSITE" id="PS51323">
    <property type="entry name" value="IGFBP_N_2"/>
    <property type="match status" value="1"/>
</dbReference>
<feature type="domain" description="Thyroglobulin type-1" evidence="13">
    <location>
        <begin position="168"/>
        <end position="245"/>
    </location>
</feature>
<keyword evidence="10" id="KW-0340">Growth factor binding</keyword>
<evidence type="ECO:0000256" key="3">
    <source>
        <dbReference type="ARBA" id="ARBA00011592"/>
    </source>
</evidence>
<dbReference type="FunFam" id="4.10.800.10:FF:000002">
    <property type="entry name" value="Insulin-like growth factor-binding protein 2"/>
    <property type="match status" value="1"/>
</dbReference>
<dbReference type="Ensembl" id="ENSECRT00000030635.1">
    <property type="protein sequence ID" value="ENSECRP00000029996.1"/>
    <property type="gene ID" value="ENSECRG00000020370.1"/>
</dbReference>
<dbReference type="GO" id="GO:0043567">
    <property type="term" value="P:regulation of insulin-like growth factor receptor signaling pathway"/>
    <property type="evidence" value="ECO:0007669"/>
    <property type="project" value="TreeGrafter"/>
</dbReference>
<dbReference type="InterPro" id="IPR000867">
    <property type="entry name" value="IGFBP-like"/>
</dbReference>
<dbReference type="PRINTS" id="PR01976">
    <property type="entry name" value="IGFBPFAMILY"/>
</dbReference>
<keyword evidence="9" id="KW-0325">Glycoprotein</keyword>
<evidence type="ECO:0000256" key="9">
    <source>
        <dbReference type="ARBA" id="ARBA00023180"/>
    </source>
</evidence>
<comment type="function">
    <text evidence="1">IGF-binding proteins prolong the half-life of the IGFs and have been shown to either inhibit or stimulate the growth promoting effects of the IGFs on cell culture. They alter the interaction of IGFs with their cell surface receptors.</text>
</comment>
<keyword evidence="16" id="KW-1185">Reference proteome</keyword>
<feature type="chain" id="PRO_5034496791" description="Insulin-like growth factor-binding protein 4" evidence="12">
    <location>
        <begin position="24"/>
        <end position="255"/>
    </location>
</feature>
<dbReference type="AlphaFoldDB" id="A0A8C4TFR5"/>
<dbReference type="InterPro" id="IPR000716">
    <property type="entry name" value="Thyroglobulin_1"/>
</dbReference>
<keyword evidence="5" id="KW-0964">Secreted</keyword>
<sequence>MLAMPSPGISAAVLLLLLSLCLSDEAIRCPPCSEEKLARCKAPVGCEETVREPGCGCCPTCALGKGTLCGVYSPRCGSGLRCFPPPGVDKPLHSLMHGQGICMDLADVALLQTEKEDSWNLDHPNNSHIPCSTQDKKCQQRHQAKNRDKVNNSGKMKTNNIREEPRVLAPCQAELQRALERLASQTRTHEDFYTIPIPNCDKNGNFHARQCHPALDGQRGKCWCVDQKTGNRLPGTPEVKGELDCNRFILENLRE</sequence>
<keyword evidence="6" id="KW-0597">Phosphoprotein</keyword>
<dbReference type="GO" id="GO:0005615">
    <property type="term" value="C:extracellular space"/>
    <property type="evidence" value="ECO:0007669"/>
    <property type="project" value="TreeGrafter"/>
</dbReference>
<dbReference type="InterPro" id="IPR009030">
    <property type="entry name" value="Growth_fac_rcpt_cys_sf"/>
</dbReference>
<evidence type="ECO:0000256" key="11">
    <source>
        <dbReference type="PROSITE-ProRule" id="PRU00500"/>
    </source>
</evidence>
<dbReference type="PANTHER" id="PTHR11551">
    <property type="entry name" value="INSULIN-LIKE GROWTH FACTOR BINDING PROTEIN"/>
    <property type="match status" value="1"/>
</dbReference>